<dbReference type="SUPFAM" id="SSF48498">
    <property type="entry name" value="Tetracyclin repressor-like, C-terminal domain"/>
    <property type="match status" value="1"/>
</dbReference>
<comment type="caution">
    <text evidence="7">The sequence shown here is derived from an EMBL/GenBank/DDBJ whole genome shotgun (WGS) entry which is preliminary data.</text>
</comment>
<evidence type="ECO:0000256" key="1">
    <source>
        <dbReference type="ARBA" id="ARBA00023015"/>
    </source>
</evidence>
<dbReference type="Pfam" id="PF00440">
    <property type="entry name" value="TetR_N"/>
    <property type="match status" value="1"/>
</dbReference>
<accession>A0A4Y3WJ81</accession>
<dbReference type="Gene3D" id="1.10.357.10">
    <property type="entry name" value="Tetracycline Repressor, domain 2"/>
    <property type="match status" value="1"/>
</dbReference>
<name>A0A4Y3WJ81_9PSEU</name>
<evidence type="ECO:0000256" key="2">
    <source>
        <dbReference type="ARBA" id="ARBA00023125"/>
    </source>
</evidence>
<dbReference type="InterPro" id="IPR011075">
    <property type="entry name" value="TetR_C"/>
</dbReference>
<dbReference type="SUPFAM" id="SSF46689">
    <property type="entry name" value="Homeodomain-like"/>
    <property type="match status" value="1"/>
</dbReference>
<keyword evidence="2 4" id="KW-0238">DNA-binding</keyword>
<dbReference type="PANTHER" id="PTHR30055">
    <property type="entry name" value="HTH-TYPE TRANSCRIPTIONAL REGULATOR RUTR"/>
    <property type="match status" value="1"/>
</dbReference>
<dbReference type="InterPro" id="IPR001647">
    <property type="entry name" value="HTH_TetR"/>
</dbReference>
<organism evidence="7 8">
    <name type="scientific">Pseudonocardia hydrocarbonoxydans</name>
    <dbReference type="NCBI Taxonomy" id="76726"/>
    <lineage>
        <taxon>Bacteria</taxon>
        <taxon>Bacillati</taxon>
        <taxon>Actinomycetota</taxon>
        <taxon>Actinomycetes</taxon>
        <taxon>Pseudonocardiales</taxon>
        <taxon>Pseudonocardiaceae</taxon>
        <taxon>Pseudonocardia</taxon>
    </lineage>
</organism>
<evidence type="ECO:0000313" key="7">
    <source>
        <dbReference type="EMBL" id="GEC18824.1"/>
    </source>
</evidence>
<dbReference type="RefSeq" id="WP_141277440.1">
    <property type="nucleotide sequence ID" value="NZ_BAAARZ010000011.1"/>
</dbReference>
<dbReference type="Gene3D" id="1.10.10.60">
    <property type="entry name" value="Homeodomain-like"/>
    <property type="match status" value="1"/>
</dbReference>
<dbReference type="AlphaFoldDB" id="A0A4Y3WJ81"/>
<feature type="DNA-binding region" description="H-T-H motif" evidence="4">
    <location>
        <begin position="43"/>
        <end position="62"/>
    </location>
</feature>
<dbReference type="GO" id="GO:0003700">
    <property type="term" value="F:DNA-binding transcription factor activity"/>
    <property type="evidence" value="ECO:0007669"/>
    <property type="project" value="TreeGrafter"/>
</dbReference>
<evidence type="ECO:0000256" key="4">
    <source>
        <dbReference type="PROSITE-ProRule" id="PRU00335"/>
    </source>
</evidence>
<reference evidence="7 8" key="1">
    <citation type="submission" date="2019-06" db="EMBL/GenBank/DDBJ databases">
        <title>Whole genome shotgun sequence of Pseudonocardia hydrocarbonoxydans NBRC 14498.</title>
        <authorList>
            <person name="Hosoyama A."/>
            <person name="Uohara A."/>
            <person name="Ohji S."/>
            <person name="Ichikawa N."/>
        </authorList>
    </citation>
    <scope>NUCLEOTIDE SEQUENCE [LARGE SCALE GENOMIC DNA]</scope>
    <source>
        <strain evidence="7 8">NBRC 14498</strain>
    </source>
</reference>
<protein>
    <submittedName>
        <fullName evidence="7">Putative TetR-family transcriptional regulator</fullName>
    </submittedName>
</protein>
<keyword evidence="3" id="KW-0804">Transcription</keyword>
<feature type="region of interest" description="Disordered" evidence="5">
    <location>
        <begin position="1"/>
        <end position="20"/>
    </location>
</feature>
<dbReference type="Proteomes" id="UP000320338">
    <property type="component" value="Unassembled WGS sequence"/>
</dbReference>
<dbReference type="OrthoDB" id="9796019at2"/>
<dbReference type="InterPro" id="IPR036271">
    <property type="entry name" value="Tet_transcr_reg_TetR-rel_C_sf"/>
</dbReference>
<keyword evidence="1" id="KW-0805">Transcription regulation</keyword>
<dbReference type="PRINTS" id="PR00455">
    <property type="entry name" value="HTHTETR"/>
</dbReference>
<dbReference type="InterPro" id="IPR009057">
    <property type="entry name" value="Homeodomain-like_sf"/>
</dbReference>
<dbReference type="EMBL" id="BJNG01000011">
    <property type="protein sequence ID" value="GEC18824.1"/>
    <property type="molecule type" value="Genomic_DNA"/>
</dbReference>
<evidence type="ECO:0000256" key="5">
    <source>
        <dbReference type="SAM" id="MobiDB-lite"/>
    </source>
</evidence>
<evidence type="ECO:0000313" key="8">
    <source>
        <dbReference type="Proteomes" id="UP000320338"/>
    </source>
</evidence>
<proteinExistence type="predicted"/>
<dbReference type="InterPro" id="IPR050109">
    <property type="entry name" value="HTH-type_TetR-like_transc_reg"/>
</dbReference>
<gene>
    <name evidence="7" type="ORF">PHY01_11070</name>
</gene>
<dbReference type="GO" id="GO:0000976">
    <property type="term" value="F:transcription cis-regulatory region binding"/>
    <property type="evidence" value="ECO:0007669"/>
    <property type="project" value="TreeGrafter"/>
</dbReference>
<sequence length="206" mass="21964">MALPTHRPGPHRTPGRPPDPEREAAILDAALEVLAEVGYDRLTVSAVHRRAHASAKTVYRRWSGKEELMTAALQHAVTRSTPDEVPDTGTLRGDLIATLHRPGSAPTRNLAHGLLAVAAGSGELGALALELLRSQEARSMKVVLARASERGETGAGLDPMLVADVARGMSLQHLLLTDEPADAEFVETLVDRVLLPVIRADVAPNV</sequence>
<dbReference type="PANTHER" id="PTHR30055:SF148">
    <property type="entry name" value="TETR-FAMILY TRANSCRIPTIONAL REGULATOR"/>
    <property type="match status" value="1"/>
</dbReference>
<evidence type="ECO:0000256" key="3">
    <source>
        <dbReference type="ARBA" id="ARBA00023163"/>
    </source>
</evidence>
<feature type="domain" description="HTH tetR-type" evidence="6">
    <location>
        <begin position="20"/>
        <end position="80"/>
    </location>
</feature>
<dbReference type="PROSITE" id="PS50977">
    <property type="entry name" value="HTH_TETR_2"/>
    <property type="match status" value="1"/>
</dbReference>
<dbReference type="Pfam" id="PF16859">
    <property type="entry name" value="TetR_C_11"/>
    <property type="match status" value="1"/>
</dbReference>
<evidence type="ECO:0000259" key="6">
    <source>
        <dbReference type="PROSITE" id="PS50977"/>
    </source>
</evidence>
<keyword evidence="8" id="KW-1185">Reference proteome</keyword>